<comment type="caution">
    <text evidence="8">The sequence shown here is derived from an EMBL/GenBank/DDBJ whole genome shotgun (WGS) entry which is preliminary data.</text>
</comment>
<sequence>MVMMNINSNGLNFTGERHHYSLYQNQHEFVNQDIKGGLSLNVTSLPEQSSIALSSHLYHYPPHYRQVKRRRRLTEEETNVLNNVFENVQKPDSTTRAQLAQKLNMSSRAIQVWFQNRRAKVKRDALESKNAAKNNVSKKLTLVADYCPENMNQHLSLTLTNNSTSPHNSTPKHLVNNCANLSKPSGTTPNLSVALTSNLCTSLEGQKFSNRNPINSYVSQFFHLDKNEYDNNEVMNGLIQCEKSGCNDDYWNTYLKTVEIDDQSVCDLMLNSCLTNGQTIPLQASSCFSDNNLFQIAQDDSFRFNLSEPLGIVTLPPTNSMANLLNMSNILNTGYPINNKQTSTWFLDTQHTQQKATSNIFEPNTQDPKHL</sequence>
<dbReference type="PANTHER" id="PTHR24208:SF166">
    <property type="entry name" value="LIM HOMEOBOX TRANSCRIPTION FACTOR 1 ALPHA, ISOFORM B"/>
    <property type="match status" value="1"/>
</dbReference>
<evidence type="ECO:0000256" key="3">
    <source>
        <dbReference type="ARBA" id="ARBA00023155"/>
    </source>
</evidence>
<evidence type="ECO:0000313" key="9">
    <source>
        <dbReference type="Proteomes" id="UP000247702"/>
    </source>
</evidence>
<accession>A0A2Z6SBA8</accession>
<proteinExistence type="predicted"/>
<feature type="domain" description="Homeobox" evidence="7">
    <location>
        <begin position="64"/>
        <end position="124"/>
    </location>
</feature>
<dbReference type="SUPFAM" id="SSF46689">
    <property type="entry name" value="Homeodomain-like"/>
    <property type="match status" value="1"/>
</dbReference>
<dbReference type="PANTHER" id="PTHR24208">
    <property type="entry name" value="LIM/HOMEOBOX PROTEIN LHX"/>
    <property type="match status" value="1"/>
</dbReference>
<dbReference type="Proteomes" id="UP000247702">
    <property type="component" value="Unassembled WGS sequence"/>
</dbReference>
<dbReference type="PROSITE" id="PS00027">
    <property type="entry name" value="HOMEOBOX_1"/>
    <property type="match status" value="1"/>
</dbReference>
<dbReference type="GO" id="GO:0000981">
    <property type="term" value="F:DNA-binding transcription factor activity, RNA polymerase II-specific"/>
    <property type="evidence" value="ECO:0007669"/>
    <property type="project" value="InterPro"/>
</dbReference>
<dbReference type="InterPro" id="IPR017970">
    <property type="entry name" value="Homeobox_CS"/>
</dbReference>
<evidence type="ECO:0000256" key="4">
    <source>
        <dbReference type="ARBA" id="ARBA00023242"/>
    </source>
</evidence>
<dbReference type="SMART" id="SM00389">
    <property type="entry name" value="HOX"/>
    <property type="match status" value="1"/>
</dbReference>
<dbReference type="EMBL" id="BEXD01004079">
    <property type="protein sequence ID" value="GBC06492.1"/>
    <property type="molecule type" value="Genomic_DNA"/>
</dbReference>
<protein>
    <recommendedName>
        <fullName evidence="7">Homeobox domain-containing protein</fullName>
    </recommendedName>
</protein>
<keyword evidence="4 5" id="KW-0539">Nucleus</keyword>
<evidence type="ECO:0000256" key="5">
    <source>
        <dbReference type="PROSITE-ProRule" id="PRU00108"/>
    </source>
</evidence>
<feature type="DNA-binding region" description="Homeobox" evidence="5">
    <location>
        <begin position="66"/>
        <end position="125"/>
    </location>
</feature>
<reference evidence="8 9" key="1">
    <citation type="submission" date="2017-11" db="EMBL/GenBank/DDBJ databases">
        <title>The genome of Rhizophagus clarus HR1 reveals common genetic basis of auxotrophy among arbuscular mycorrhizal fungi.</title>
        <authorList>
            <person name="Kobayashi Y."/>
        </authorList>
    </citation>
    <scope>NUCLEOTIDE SEQUENCE [LARGE SCALE GENOMIC DNA]</scope>
    <source>
        <strain evidence="8 9">HR1</strain>
    </source>
</reference>
<comment type="subcellular location">
    <subcellularLocation>
        <location evidence="1 5 6">Nucleus</location>
    </subcellularLocation>
</comment>
<dbReference type="PROSITE" id="PS50071">
    <property type="entry name" value="HOMEOBOX_2"/>
    <property type="match status" value="1"/>
</dbReference>
<evidence type="ECO:0000256" key="1">
    <source>
        <dbReference type="ARBA" id="ARBA00004123"/>
    </source>
</evidence>
<gene>
    <name evidence="8" type="ORF">RclHR1_06880009</name>
</gene>
<dbReference type="InterPro" id="IPR050453">
    <property type="entry name" value="LIM_Homeobox_TF"/>
</dbReference>
<name>A0A2Z6SBA8_9GLOM</name>
<keyword evidence="3 5" id="KW-0371">Homeobox</keyword>
<dbReference type="Gene3D" id="1.10.10.60">
    <property type="entry name" value="Homeodomain-like"/>
    <property type="match status" value="1"/>
</dbReference>
<keyword evidence="9" id="KW-1185">Reference proteome</keyword>
<dbReference type="CDD" id="cd00086">
    <property type="entry name" value="homeodomain"/>
    <property type="match status" value="1"/>
</dbReference>
<dbReference type="InterPro" id="IPR009057">
    <property type="entry name" value="Homeodomain-like_sf"/>
</dbReference>
<evidence type="ECO:0000259" key="7">
    <source>
        <dbReference type="PROSITE" id="PS50071"/>
    </source>
</evidence>
<evidence type="ECO:0000313" key="8">
    <source>
        <dbReference type="EMBL" id="GBC06492.1"/>
    </source>
</evidence>
<dbReference type="AlphaFoldDB" id="A0A2Z6SBA8"/>
<dbReference type="Pfam" id="PF00046">
    <property type="entry name" value="Homeodomain"/>
    <property type="match status" value="1"/>
</dbReference>
<dbReference type="GO" id="GO:0005634">
    <property type="term" value="C:nucleus"/>
    <property type="evidence" value="ECO:0007669"/>
    <property type="project" value="UniProtKB-SubCell"/>
</dbReference>
<dbReference type="GO" id="GO:0000977">
    <property type="term" value="F:RNA polymerase II transcription regulatory region sequence-specific DNA binding"/>
    <property type="evidence" value="ECO:0007669"/>
    <property type="project" value="TreeGrafter"/>
</dbReference>
<keyword evidence="2 5" id="KW-0238">DNA-binding</keyword>
<evidence type="ECO:0000256" key="6">
    <source>
        <dbReference type="RuleBase" id="RU000682"/>
    </source>
</evidence>
<evidence type="ECO:0000256" key="2">
    <source>
        <dbReference type="ARBA" id="ARBA00023125"/>
    </source>
</evidence>
<dbReference type="STRING" id="94130.A0A2Z6SBA8"/>
<organism evidence="8 9">
    <name type="scientific">Rhizophagus clarus</name>
    <dbReference type="NCBI Taxonomy" id="94130"/>
    <lineage>
        <taxon>Eukaryota</taxon>
        <taxon>Fungi</taxon>
        <taxon>Fungi incertae sedis</taxon>
        <taxon>Mucoromycota</taxon>
        <taxon>Glomeromycotina</taxon>
        <taxon>Glomeromycetes</taxon>
        <taxon>Glomerales</taxon>
        <taxon>Glomeraceae</taxon>
        <taxon>Rhizophagus</taxon>
    </lineage>
</organism>
<dbReference type="InterPro" id="IPR001356">
    <property type="entry name" value="HD"/>
</dbReference>